<gene>
    <name evidence="9" type="ORF">D3P04_18740</name>
</gene>
<comment type="similarity">
    <text evidence="2 5">Belongs to the aldose epimerase family.</text>
</comment>
<dbReference type="AlphaFoldDB" id="A0A418SP68"/>
<feature type="active site" description="Proton acceptor" evidence="6">
    <location>
        <position position="292"/>
    </location>
</feature>
<evidence type="ECO:0000256" key="8">
    <source>
        <dbReference type="PIRSR" id="PIRSR005096-3"/>
    </source>
</evidence>
<dbReference type="RefSeq" id="WP_119751396.1">
    <property type="nucleotide sequence ID" value="NZ_QZCG01000014.1"/>
</dbReference>
<dbReference type="Gene3D" id="2.70.98.10">
    <property type="match status" value="1"/>
</dbReference>
<dbReference type="Proteomes" id="UP000284202">
    <property type="component" value="Unassembled WGS sequence"/>
</dbReference>
<dbReference type="InterPro" id="IPR014718">
    <property type="entry name" value="GH-type_carb-bd"/>
</dbReference>
<dbReference type="InterPro" id="IPR008183">
    <property type="entry name" value="Aldose_1/G6P_1-epimerase"/>
</dbReference>
<dbReference type="GO" id="GO:0006006">
    <property type="term" value="P:glucose metabolic process"/>
    <property type="evidence" value="ECO:0007669"/>
    <property type="project" value="TreeGrafter"/>
</dbReference>
<comment type="pathway">
    <text evidence="1 5">Carbohydrate metabolism; hexose metabolism.</text>
</comment>
<dbReference type="EC" id="5.1.3.3" evidence="5"/>
<accession>A0A418SP68</accession>
<feature type="binding site" evidence="8">
    <location>
        <begin position="74"/>
        <end position="75"/>
    </location>
    <ligand>
        <name>beta-D-galactose</name>
        <dbReference type="ChEBI" id="CHEBI:27667"/>
    </ligand>
</feature>
<evidence type="ECO:0000313" key="9">
    <source>
        <dbReference type="EMBL" id="RJE82712.1"/>
    </source>
</evidence>
<dbReference type="GO" id="GO:0004034">
    <property type="term" value="F:aldose 1-epimerase activity"/>
    <property type="evidence" value="ECO:0007669"/>
    <property type="project" value="UniProtKB-EC"/>
</dbReference>
<evidence type="ECO:0000256" key="5">
    <source>
        <dbReference type="PIRNR" id="PIRNR005096"/>
    </source>
</evidence>
<dbReference type="SUPFAM" id="SSF74650">
    <property type="entry name" value="Galactose mutarotase-like"/>
    <property type="match status" value="1"/>
</dbReference>
<dbReference type="CDD" id="cd09019">
    <property type="entry name" value="galactose_mutarotase_like"/>
    <property type="match status" value="1"/>
</dbReference>
<dbReference type="EMBL" id="QZCG01000014">
    <property type="protein sequence ID" value="RJE82712.1"/>
    <property type="molecule type" value="Genomic_DNA"/>
</dbReference>
<evidence type="ECO:0000256" key="3">
    <source>
        <dbReference type="ARBA" id="ARBA00023235"/>
    </source>
</evidence>
<dbReference type="GO" id="GO:0030246">
    <property type="term" value="F:carbohydrate binding"/>
    <property type="evidence" value="ECO:0007669"/>
    <property type="project" value="InterPro"/>
</dbReference>
<comment type="caution">
    <text evidence="9">The sequence shown here is derived from an EMBL/GenBank/DDBJ whole genome shotgun (WGS) entry which is preliminary data.</text>
</comment>
<keyword evidence="4 5" id="KW-0119">Carbohydrate metabolism</keyword>
<evidence type="ECO:0000256" key="4">
    <source>
        <dbReference type="ARBA" id="ARBA00023277"/>
    </source>
</evidence>
<reference evidence="10" key="1">
    <citation type="submission" date="2018-09" db="EMBL/GenBank/DDBJ databases">
        <title>Acidovorax cavernicola nov. sp. isolated from Gruta de las Maravillas (Aracena, Spain).</title>
        <authorList>
            <person name="Jurado V."/>
            <person name="Gutierrez-Patricio S."/>
            <person name="Gonzalez-Pimentel J.L."/>
            <person name="Miller A.Z."/>
            <person name="Laiz L."/>
            <person name="Saiz-Jimenez C."/>
        </authorList>
    </citation>
    <scope>NUCLEOTIDE SEQUENCE [LARGE SCALE GENOMIC DNA]</scope>
    <source>
        <strain evidence="10">1011MAR3C25</strain>
    </source>
</reference>
<dbReference type="PANTHER" id="PTHR10091">
    <property type="entry name" value="ALDOSE-1-EPIMERASE"/>
    <property type="match status" value="1"/>
</dbReference>
<keyword evidence="3 5" id="KW-0413">Isomerase</keyword>
<dbReference type="OrthoDB" id="9779408at2"/>
<protein>
    <recommendedName>
        <fullName evidence="5">Aldose 1-epimerase</fullName>
        <ecNumber evidence="5">5.1.3.3</ecNumber>
    </recommendedName>
</protein>
<comment type="catalytic activity">
    <reaction evidence="5">
        <text>alpha-D-glucose = beta-D-glucose</text>
        <dbReference type="Rhea" id="RHEA:10264"/>
        <dbReference type="ChEBI" id="CHEBI:15903"/>
        <dbReference type="ChEBI" id="CHEBI:17925"/>
        <dbReference type="EC" id="5.1.3.3"/>
    </reaction>
</comment>
<dbReference type="GO" id="GO:0033499">
    <property type="term" value="P:galactose catabolic process via UDP-galactose, Leloir pathway"/>
    <property type="evidence" value="ECO:0007669"/>
    <property type="project" value="TreeGrafter"/>
</dbReference>
<dbReference type="InterPro" id="IPR047215">
    <property type="entry name" value="Galactose_mutarotase-like"/>
</dbReference>
<evidence type="ECO:0000256" key="1">
    <source>
        <dbReference type="ARBA" id="ARBA00005028"/>
    </source>
</evidence>
<evidence type="ECO:0000256" key="2">
    <source>
        <dbReference type="ARBA" id="ARBA00006206"/>
    </source>
</evidence>
<dbReference type="PANTHER" id="PTHR10091:SF49">
    <property type="entry name" value="ALDOSE 1-EPIMERASE"/>
    <property type="match status" value="1"/>
</dbReference>
<name>A0A418SP68_9RHOB</name>
<keyword evidence="10" id="KW-1185">Reference proteome</keyword>
<evidence type="ECO:0000313" key="10">
    <source>
        <dbReference type="Proteomes" id="UP000284202"/>
    </source>
</evidence>
<dbReference type="InterPro" id="IPR015443">
    <property type="entry name" value="Aldose_1-epimerase"/>
</dbReference>
<evidence type="ECO:0000256" key="6">
    <source>
        <dbReference type="PIRSR" id="PIRSR005096-1"/>
    </source>
</evidence>
<dbReference type="Pfam" id="PF01263">
    <property type="entry name" value="Aldose_epim"/>
    <property type="match status" value="1"/>
</dbReference>
<proteinExistence type="inferred from homology"/>
<organism evidence="9 10">
    <name type="scientific">Paracoccus onubensis</name>
    <dbReference type="NCBI Taxonomy" id="1675788"/>
    <lineage>
        <taxon>Bacteria</taxon>
        <taxon>Pseudomonadati</taxon>
        <taxon>Pseudomonadota</taxon>
        <taxon>Alphaproteobacteria</taxon>
        <taxon>Rhodobacterales</taxon>
        <taxon>Paracoccaceae</taxon>
        <taxon>Paracoccus</taxon>
    </lineage>
</organism>
<feature type="active site" description="Proton donor" evidence="6">
    <location>
        <position position="171"/>
    </location>
</feature>
<sequence>MSVRTVCTLPDGRDIETIEIEAGGLSARVLTLGAIVQDLRLDGVDHPLVLGSPCVEDYLGPTRYFGAIAGRFANRIGGGRFHLDGKEYSTDRNFIGRHTLHGGHDGAALQNWRIASVAPDKVSLRLHLPDGHMGFPGNLHVQADIGLTVDSLIIGITAETDAATPCSFAHHGYFDLDGGGDIRKHSLMIHAETYLPTDDELIPTGRIAPVAETPFDFRDLRRIGSAGYDHNFCLSDRQQPLRPVALLVGESGLGMQVETTACGLQLYDGAGIKSVAGLEGRIYGPWAGVALETQHWPDAPNRPGFPPAILRPEDRYSETTIYRFIQ</sequence>
<evidence type="ECO:0000256" key="7">
    <source>
        <dbReference type="PIRSR" id="PIRSR005096-2"/>
    </source>
</evidence>
<feature type="binding site" evidence="7">
    <location>
        <position position="229"/>
    </location>
    <ligand>
        <name>beta-D-galactose</name>
        <dbReference type="ChEBI" id="CHEBI:27667"/>
    </ligand>
</feature>
<dbReference type="UniPathway" id="UPA00242"/>
<dbReference type="InterPro" id="IPR011013">
    <property type="entry name" value="Gal_mutarotase_sf_dom"/>
</dbReference>
<dbReference type="PIRSF" id="PIRSF005096">
    <property type="entry name" value="GALM"/>
    <property type="match status" value="1"/>
</dbReference>
<feature type="binding site" evidence="8">
    <location>
        <begin position="171"/>
        <end position="173"/>
    </location>
    <ligand>
        <name>beta-D-galactose</name>
        <dbReference type="ChEBI" id="CHEBI:27667"/>
    </ligand>
</feature>